<sequence length="66" mass="7454">MSEFWKTGSDRATDTNLRPRFEIQKTSDFGLSAWLGRAIAPVKGREAEGRSRHQVFASLAVRSPYL</sequence>
<dbReference type="Proteomes" id="UP001464891">
    <property type="component" value="Unassembled WGS sequence"/>
</dbReference>
<proteinExistence type="predicted"/>
<gene>
    <name evidence="1" type="ORF">NC998_21030</name>
</gene>
<dbReference type="RefSeq" id="WP_190440602.1">
    <property type="nucleotide sequence ID" value="NZ_JAMPKM010000015.1"/>
</dbReference>
<comment type="caution">
    <text evidence="1">The sequence shown here is derived from an EMBL/GenBank/DDBJ whole genome shotgun (WGS) entry which is preliminary data.</text>
</comment>
<organism evidence="1 2">
    <name type="scientific">Trichocoleus desertorum GB2-A4</name>
    <dbReference type="NCBI Taxonomy" id="2933944"/>
    <lineage>
        <taxon>Bacteria</taxon>
        <taxon>Bacillati</taxon>
        <taxon>Cyanobacteriota</taxon>
        <taxon>Cyanophyceae</taxon>
        <taxon>Leptolyngbyales</taxon>
        <taxon>Trichocoleusaceae</taxon>
        <taxon>Trichocoleus</taxon>
    </lineage>
</organism>
<protein>
    <submittedName>
        <fullName evidence="1">Uncharacterized protein</fullName>
    </submittedName>
</protein>
<dbReference type="EMBL" id="JAMPKM010000015">
    <property type="protein sequence ID" value="MEP0819586.1"/>
    <property type="molecule type" value="Genomic_DNA"/>
</dbReference>
<reference evidence="1 2" key="1">
    <citation type="submission" date="2022-04" db="EMBL/GenBank/DDBJ databases">
        <title>Positive selection, recombination, and allopatry shape intraspecific diversity of widespread and dominant cyanobacteria.</title>
        <authorList>
            <person name="Wei J."/>
            <person name="Shu W."/>
            <person name="Hu C."/>
        </authorList>
    </citation>
    <scope>NUCLEOTIDE SEQUENCE [LARGE SCALE GENOMIC DNA]</scope>
    <source>
        <strain evidence="1 2">GB2-A4</strain>
    </source>
</reference>
<keyword evidence="2" id="KW-1185">Reference proteome</keyword>
<evidence type="ECO:0000313" key="2">
    <source>
        <dbReference type="Proteomes" id="UP001464891"/>
    </source>
</evidence>
<accession>A0ABV0JCT6</accession>
<name>A0ABV0JCT6_9CYAN</name>
<evidence type="ECO:0000313" key="1">
    <source>
        <dbReference type="EMBL" id="MEP0819586.1"/>
    </source>
</evidence>